<evidence type="ECO:0000256" key="2">
    <source>
        <dbReference type="ARBA" id="ARBA00022516"/>
    </source>
</evidence>
<dbReference type="SMART" id="SM01207">
    <property type="entry name" value="G3P_acyltransf"/>
    <property type="match status" value="1"/>
</dbReference>
<keyword evidence="3" id="KW-0808">Transferase</keyword>
<evidence type="ECO:0000256" key="10">
    <source>
        <dbReference type="SAM" id="Phobius"/>
    </source>
</evidence>
<keyword evidence="2" id="KW-0444">Lipid biosynthesis</keyword>
<feature type="transmembrane region" description="Helical" evidence="10">
    <location>
        <begin position="49"/>
        <end position="72"/>
    </location>
</feature>
<evidence type="ECO:0000256" key="1">
    <source>
        <dbReference type="ARBA" id="ARBA00022475"/>
    </source>
</evidence>
<keyword evidence="1" id="KW-1003">Cell membrane</keyword>
<keyword evidence="4 10" id="KW-0812">Transmembrane</keyword>
<organism evidence="11 12">
    <name type="scientific">Deinococcus irradiatisoli</name>
    <dbReference type="NCBI Taxonomy" id="2202254"/>
    <lineage>
        <taxon>Bacteria</taxon>
        <taxon>Thermotogati</taxon>
        <taxon>Deinococcota</taxon>
        <taxon>Deinococci</taxon>
        <taxon>Deinococcales</taxon>
        <taxon>Deinococcaceae</taxon>
        <taxon>Deinococcus</taxon>
    </lineage>
</organism>
<keyword evidence="6" id="KW-0443">Lipid metabolism</keyword>
<proteinExistence type="predicted"/>
<dbReference type="GO" id="GO:0005886">
    <property type="term" value="C:plasma membrane"/>
    <property type="evidence" value="ECO:0007669"/>
    <property type="project" value="InterPro"/>
</dbReference>
<keyword evidence="9" id="KW-1208">Phospholipid metabolism</keyword>
<keyword evidence="8" id="KW-0594">Phospholipid biosynthesis</keyword>
<feature type="transmembrane region" description="Helical" evidence="10">
    <location>
        <begin position="145"/>
        <end position="171"/>
    </location>
</feature>
<dbReference type="OrthoDB" id="69230at2"/>
<accession>A0A2Z3JGQ9</accession>
<gene>
    <name evidence="11" type="ORF">DKM44_01740</name>
</gene>
<reference evidence="11 12" key="1">
    <citation type="submission" date="2018-05" db="EMBL/GenBank/DDBJ databases">
        <title>Complete Genome Sequence of Deinococcus sp. strain 17bor-2.</title>
        <authorList>
            <person name="Srinivasan S."/>
        </authorList>
    </citation>
    <scope>NUCLEOTIDE SEQUENCE [LARGE SCALE GENOMIC DNA]</scope>
    <source>
        <strain evidence="11 12">17bor-2</strain>
    </source>
</reference>
<dbReference type="PANTHER" id="PTHR30309:SF0">
    <property type="entry name" value="GLYCEROL-3-PHOSPHATE ACYLTRANSFERASE-RELATED"/>
    <property type="match status" value="1"/>
</dbReference>
<dbReference type="PANTHER" id="PTHR30309">
    <property type="entry name" value="INNER MEMBRANE PROTEIN YGIH"/>
    <property type="match status" value="1"/>
</dbReference>
<dbReference type="GO" id="GO:0043772">
    <property type="term" value="F:acyl-phosphate glycerol-3-phosphate acyltransferase activity"/>
    <property type="evidence" value="ECO:0007669"/>
    <property type="project" value="InterPro"/>
</dbReference>
<dbReference type="AlphaFoldDB" id="A0A2Z3JGQ9"/>
<dbReference type="InterPro" id="IPR003811">
    <property type="entry name" value="G3P_acylTferase_PlsY"/>
</dbReference>
<dbReference type="Pfam" id="PF02660">
    <property type="entry name" value="G3P_acyltransf"/>
    <property type="match status" value="1"/>
</dbReference>
<keyword evidence="12" id="KW-1185">Reference proteome</keyword>
<dbReference type="Proteomes" id="UP000245368">
    <property type="component" value="Chromosome"/>
</dbReference>
<evidence type="ECO:0000256" key="4">
    <source>
        <dbReference type="ARBA" id="ARBA00022692"/>
    </source>
</evidence>
<evidence type="ECO:0000256" key="3">
    <source>
        <dbReference type="ARBA" id="ARBA00022679"/>
    </source>
</evidence>
<dbReference type="RefSeq" id="WP_109824898.1">
    <property type="nucleotide sequence ID" value="NZ_CP029494.1"/>
</dbReference>
<keyword evidence="7 10" id="KW-0472">Membrane</keyword>
<evidence type="ECO:0000313" key="11">
    <source>
        <dbReference type="EMBL" id="AWN22119.1"/>
    </source>
</evidence>
<sequence length="196" mass="20851">MPGVIVFLVLLAAYLLGSVVFGVIYSHWRGDEVRGRDMPGGSGMFRQYGLGPALAISLLDILKGVLAAYLALRFAPEWAWAAMFLVIIGHCYPVFFHFSGGGGIAPMLGALLIVAPRTLLVMVLLSLIVMPLYKFTLQKKIGLNVIPFMSAVVLPLSVIASLWLGGTLALVAGGIGMAVRSVQLLIEDGKLGRKAA</sequence>
<evidence type="ECO:0000256" key="9">
    <source>
        <dbReference type="ARBA" id="ARBA00023264"/>
    </source>
</evidence>
<evidence type="ECO:0000256" key="8">
    <source>
        <dbReference type="ARBA" id="ARBA00023209"/>
    </source>
</evidence>
<evidence type="ECO:0000313" key="12">
    <source>
        <dbReference type="Proteomes" id="UP000245368"/>
    </source>
</evidence>
<feature type="transmembrane region" description="Helical" evidence="10">
    <location>
        <begin position="110"/>
        <end position="133"/>
    </location>
</feature>
<keyword evidence="5 10" id="KW-1133">Transmembrane helix</keyword>
<dbReference type="GO" id="GO:0008654">
    <property type="term" value="P:phospholipid biosynthetic process"/>
    <property type="evidence" value="ECO:0007669"/>
    <property type="project" value="UniProtKB-KW"/>
</dbReference>
<feature type="transmembrane region" description="Helical" evidence="10">
    <location>
        <begin position="6"/>
        <end position="28"/>
    </location>
</feature>
<feature type="transmembrane region" description="Helical" evidence="10">
    <location>
        <begin position="78"/>
        <end position="98"/>
    </location>
</feature>
<evidence type="ECO:0000256" key="7">
    <source>
        <dbReference type="ARBA" id="ARBA00023136"/>
    </source>
</evidence>
<evidence type="ECO:0000256" key="6">
    <source>
        <dbReference type="ARBA" id="ARBA00023098"/>
    </source>
</evidence>
<dbReference type="NCBIfam" id="NF010978">
    <property type="entry name" value="PRK14401.1"/>
    <property type="match status" value="1"/>
</dbReference>
<dbReference type="KEGG" id="dez:DKM44_01740"/>
<dbReference type="EMBL" id="CP029494">
    <property type="protein sequence ID" value="AWN22119.1"/>
    <property type="molecule type" value="Genomic_DNA"/>
</dbReference>
<protein>
    <submittedName>
        <fullName evidence="11">Uncharacterized protein</fullName>
    </submittedName>
</protein>
<evidence type="ECO:0000256" key="5">
    <source>
        <dbReference type="ARBA" id="ARBA00022989"/>
    </source>
</evidence>
<name>A0A2Z3JGQ9_9DEIO</name>